<protein>
    <submittedName>
        <fullName evidence="1">Uncharacterized protein</fullName>
    </submittedName>
</protein>
<dbReference type="Proteomes" id="UP000887023">
    <property type="component" value="Chromosome"/>
</dbReference>
<accession>A0ABX8SCH7</accession>
<organism evidence="1 2">
    <name type="scientific">Skermania pinensis</name>
    <dbReference type="NCBI Taxonomy" id="39122"/>
    <lineage>
        <taxon>Bacteria</taxon>
        <taxon>Bacillati</taxon>
        <taxon>Actinomycetota</taxon>
        <taxon>Actinomycetes</taxon>
        <taxon>Mycobacteriales</taxon>
        <taxon>Gordoniaceae</taxon>
        <taxon>Skermania</taxon>
    </lineage>
</organism>
<dbReference type="RefSeq" id="WP_066473216.1">
    <property type="nucleotide sequence ID" value="NZ_CBCRUZ010000013.1"/>
</dbReference>
<keyword evidence="2" id="KW-1185">Reference proteome</keyword>
<dbReference type="EMBL" id="CP079105">
    <property type="protein sequence ID" value="QXQ15131.1"/>
    <property type="molecule type" value="Genomic_DNA"/>
</dbReference>
<evidence type="ECO:0000313" key="2">
    <source>
        <dbReference type="Proteomes" id="UP000887023"/>
    </source>
</evidence>
<sequence>MDDLEQRLRSQLAEARSATLTPAAADRMIGEIDQLRRTATGLADSAYRDRMLALAEAALTATVRGQERRRPALVRPDDPGRRSAISALANLLEGQGPNTPVVGFVPPTR</sequence>
<proteinExistence type="predicted"/>
<reference evidence="1" key="1">
    <citation type="submission" date="2021-07" db="EMBL/GenBank/DDBJ databases">
        <title>Candidatus Kaistella beijingensis sp. nov. isolated from a municipal wastewater treatment plant is involved in sludge foaming.</title>
        <authorList>
            <person name="Song Y."/>
            <person name="Liu S.-J."/>
        </authorList>
    </citation>
    <scope>NUCLEOTIDE SEQUENCE</scope>
    <source>
        <strain evidence="1">DSM 43998</strain>
    </source>
</reference>
<gene>
    <name evidence="1" type="ORF">KV203_07250</name>
</gene>
<evidence type="ECO:0000313" key="1">
    <source>
        <dbReference type="EMBL" id="QXQ15131.1"/>
    </source>
</evidence>
<name>A0ABX8SCH7_9ACTN</name>